<dbReference type="OrthoDB" id="74575at2759"/>
<dbReference type="PROSITE" id="PS51439">
    <property type="entry name" value="MENTAL"/>
    <property type="match status" value="1"/>
</dbReference>
<feature type="transmembrane region" description="Helical" evidence="7">
    <location>
        <begin position="167"/>
        <end position="187"/>
    </location>
</feature>
<protein>
    <submittedName>
        <fullName evidence="10">STARD3 protein</fullName>
    </submittedName>
</protein>
<sequence length="509" mass="58475">MPLLNFSWIPSNIKSWFSRTRNLVTNASPDDMDRHNARQVEAQQAANVLYNGGPPVYNHNHNYADSFERTTTSSMQNSMVSNDPDFDRGKISTVRRTFCLFLVFDFGLVVLIWLIFAIGNKKGGFPELERQVKKYTLKDSLFDIVLVSAARVTFMLLAYALFRLRHWWMIAFCTLGSCVFLIYKVVVYDFSGSTHPMDYIVLLSSFILAWIETWFLDFKVLPQERKLEQRARARLQQSQGPNERTPLLGDQPRRGSITDVGSFYSPLSTPEYSDDEDAVVRSSRRGRSSSSNQATPSPTMDREYKRLGKEAFDICWQLLNTDDWYKEKEKENGDVVFSRKDPKFGKIFKGQGIMDISAEALRADVFDKVEEAVSWNDTQEECKILRVIDHQTRVTYDKATEAMGGAVASRDFVNVRHIQKKGKYYISAGKTTTHPAAPPRKDTIRGENKPGCYAMMMLDNEPNKCLFIWIVNVDLKGWIPQYLIDQAMAGKILDFLNSLRKHIEDMRQV</sequence>
<dbReference type="GO" id="GO:0005789">
    <property type="term" value="C:endoplasmic reticulum membrane"/>
    <property type="evidence" value="ECO:0007669"/>
    <property type="project" value="TreeGrafter"/>
</dbReference>
<feature type="domain" description="START" evidence="8">
    <location>
        <begin position="320"/>
        <end position="508"/>
    </location>
</feature>
<dbReference type="GO" id="GO:0099044">
    <property type="term" value="P:vesicle tethering to endoplasmic reticulum"/>
    <property type="evidence" value="ECO:0007669"/>
    <property type="project" value="TreeGrafter"/>
</dbReference>
<dbReference type="SUPFAM" id="SSF55961">
    <property type="entry name" value="Bet v1-like"/>
    <property type="match status" value="1"/>
</dbReference>
<feature type="region of interest" description="Disordered" evidence="6">
    <location>
        <begin position="232"/>
        <end position="301"/>
    </location>
</feature>
<evidence type="ECO:0000259" key="8">
    <source>
        <dbReference type="PROSITE" id="PS50848"/>
    </source>
</evidence>
<dbReference type="InterPro" id="IPR051869">
    <property type="entry name" value="STARD3"/>
</dbReference>
<dbReference type="PANTHER" id="PTHR46121:SF4">
    <property type="entry name" value="STEROIDOGENIC ACUTE REGULATORY PROTEIN-LIKE"/>
    <property type="match status" value="1"/>
</dbReference>
<dbReference type="EMBL" id="OV696697">
    <property type="protein sequence ID" value="CAH1241800.1"/>
    <property type="molecule type" value="Genomic_DNA"/>
</dbReference>
<organism evidence="10 11">
    <name type="scientific">Branchiostoma lanceolatum</name>
    <name type="common">Common lancelet</name>
    <name type="synonym">Amphioxus lanceolatum</name>
    <dbReference type="NCBI Taxonomy" id="7740"/>
    <lineage>
        <taxon>Eukaryota</taxon>
        <taxon>Metazoa</taxon>
        <taxon>Chordata</taxon>
        <taxon>Cephalochordata</taxon>
        <taxon>Leptocardii</taxon>
        <taxon>Amphioxiformes</taxon>
        <taxon>Branchiostomatidae</taxon>
        <taxon>Branchiostoma</taxon>
    </lineage>
</organism>
<dbReference type="Proteomes" id="UP000838412">
    <property type="component" value="Chromosome 12"/>
</dbReference>
<feature type="transmembrane region" description="Helical" evidence="7">
    <location>
        <begin position="98"/>
        <end position="120"/>
    </location>
</feature>
<name>A0A8K0E445_BRALA</name>
<feature type="transmembrane region" description="Helical" evidence="7">
    <location>
        <begin position="140"/>
        <end position="162"/>
    </location>
</feature>
<evidence type="ECO:0000256" key="4">
    <source>
        <dbReference type="ARBA" id="ARBA00023121"/>
    </source>
</evidence>
<gene>
    <name evidence="10" type="primary">STARD3</name>
    <name evidence="10" type="ORF">BLAG_LOCUS5275</name>
</gene>
<dbReference type="GO" id="GO:0005765">
    <property type="term" value="C:lysosomal membrane"/>
    <property type="evidence" value="ECO:0007669"/>
    <property type="project" value="TreeGrafter"/>
</dbReference>
<comment type="subcellular location">
    <subcellularLocation>
        <location evidence="1">Membrane</location>
        <topology evidence="1">Multi-pass membrane protein</topology>
    </subcellularLocation>
</comment>
<accession>A0A8K0E445</accession>
<evidence type="ECO:0000259" key="9">
    <source>
        <dbReference type="PROSITE" id="PS51439"/>
    </source>
</evidence>
<evidence type="ECO:0000313" key="10">
    <source>
        <dbReference type="EMBL" id="CAH1241800.1"/>
    </source>
</evidence>
<dbReference type="GO" id="GO:0031902">
    <property type="term" value="C:late endosome membrane"/>
    <property type="evidence" value="ECO:0007669"/>
    <property type="project" value="TreeGrafter"/>
</dbReference>
<keyword evidence="5 7" id="KW-0472">Membrane</keyword>
<evidence type="ECO:0000256" key="3">
    <source>
        <dbReference type="ARBA" id="ARBA00022692"/>
    </source>
</evidence>
<keyword evidence="11" id="KW-1185">Reference proteome</keyword>
<dbReference type="GO" id="GO:0140284">
    <property type="term" value="C:endoplasmic reticulum-endosome membrane contact site"/>
    <property type="evidence" value="ECO:0007669"/>
    <property type="project" value="TreeGrafter"/>
</dbReference>
<dbReference type="InterPro" id="IPR023393">
    <property type="entry name" value="START-like_dom_sf"/>
</dbReference>
<dbReference type="Gene3D" id="3.30.530.20">
    <property type="match status" value="1"/>
</dbReference>
<dbReference type="InterPro" id="IPR019498">
    <property type="entry name" value="MENTAL"/>
</dbReference>
<dbReference type="InterPro" id="IPR000799">
    <property type="entry name" value="StAR-like"/>
</dbReference>
<comment type="similarity">
    <text evidence="2">Belongs to the STARD3 family.</text>
</comment>
<evidence type="ECO:0000256" key="6">
    <source>
        <dbReference type="SAM" id="MobiDB-lite"/>
    </source>
</evidence>
<feature type="domain" description="MENTAL" evidence="9">
    <location>
        <begin position="91"/>
        <end position="263"/>
    </location>
</feature>
<dbReference type="Pfam" id="PF10457">
    <property type="entry name" value="MENTAL"/>
    <property type="match status" value="1"/>
</dbReference>
<keyword evidence="4" id="KW-0446">Lipid-binding</keyword>
<feature type="transmembrane region" description="Helical" evidence="7">
    <location>
        <begin position="199"/>
        <end position="216"/>
    </location>
</feature>
<dbReference type="PRINTS" id="PR00978">
    <property type="entry name" value="STARPROTEIN"/>
</dbReference>
<dbReference type="AlphaFoldDB" id="A0A8K0E445"/>
<dbReference type="SMART" id="SM00234">
    <property type="entry name" value="START"/>
    <property type="match status" value="1"/>
</dbReference>
<reference evidence="10" key="1">
    <citation type="submission" date="2022-01" db="EMBL/GenBank/DDBJ databases">
        <authorList>
            <person name="Braso-Vives M."/>
        </authorList>
    </citation>
    <scope>NUCLEOTIDE SEQUENCE</scope>
</reference>
<proteinExistence type="inferred from homology"/>
<evidence type="ECO:0000256" key="1">
    <source>
        <dbReference type="ARBA" id="ARBA00004141"/>
    </source>
</evidence>
<evidence type="ECO:0000256" key="7">
    <source>
        <dbReference type="SAM" id="Phobius"/>
    </source>
</evidence>
<dbReference type="Pfam" id="PF01852">
    <property type="entry name" value="START"/>
    <property type="match status" value="1"/>
</dbReference>
<evidence type="ECO:0000313" key="11">
    <source>
        <dbReference type="Proteomes" id="UP000838412"/>
    </source>
</evidence>
<keyword evidence="7" id="KW-1133">Transmembrane helix</keyword>
<evidence type="ECO:0000256" key="5">
    <source>
        <dbReference type="ARBA" id="ARBA00023136"/>
    </source>
</evidence>
<keyword evidence="3 7" id="KW-0812">Transmembrane</keyword>
<dbReference type="PROSITE" id="PS50848">
    <property type="entry name" value="START"/>
    <property type="match status" value="1"/>
</dbReference>
<evidence type="ECO:0000256" key="2">
    <source>
        <dbReference type="ARBA" id="ARBA00010909"/>
    </source>
</evidence>
<dbReference type="GO" id="GO:0008289">
    <property type="term" value="F:lipid binding"/>
    <property type="evidence" value="ECO:0007669"/>
    <property type="project" value="UniProtKB-KW"/>
</dbReference>
<dbReference type="PANTHER" id="PTHR46121">
    <property type="entry name" value="STEROIDOGENIC ACUTE REGULATORY PROTEIN-LIKE"/>
    <property type="match status" value="1"/>
</dbReference>
<dbReference type="InterPro" id="IPR002913">
    <property type="entry name" value="START_lipid-bd_dom"/>
</dbReference>